<gene>
    <name evidence="3" type="ORF">OSB04_004418</name>
</gene>
<evidence type="ECO:0000313" key="3">
    <source>
        <dbReference type="EMBL" id="KAJ9568452.1"/>
    </source>
</evidence>
<dbReference type="PANTHER" id="PTHR10696">
    <property type="entry name" value="GAMMA-BUTYROBETAINE HYDROXYLASE-RELATED"/>
    <property type="match status" value="1"/>
</dbReference>
<feature type="domain" description="TauD/TfdA-like" evidence="2">
    <location>
        <begin position="50"/>
        <end position="339"/>
    </location>
</feature>
<dbReference type="PANTHER" id="PTHR10696:SF45">
    <property type="entry name" value="TAUD_TFDA-LIKE DOMAIN-CONTAINING PROTEIN-RELATED"/>
    <property type="match status" value="1"/>
</dbReference>
<name>A0AA38UDF6_9ASTR</name>
<keyword evidence="4" id="KW-1185">Reference proteome</keyword>
<dbReference type="Proteomes" id="UP001172457">
    <property type="component" value="Chromosome 1"/>
</dbReference>
<dbReference type="InterPro" id="IPR050411">
    <property type="entry name" value="AlphaKG_dependent_hydroxylases"/>
</dbReference>
<dbReference type="FunFam" id="3.60.130.10:FF:000006">
    <property type="entry name" value="Clavaminate synthase-like protein At3g21360"/>
    <property type="match status" value="1"/>
</dbReference>
<dbReference type="Pfam" id="PF02668">
    <property type="entry name" value="TauD"/>
    <property type="match status" value="1"/>
</dbReference>
<dbReference type="GO" id="GO:0016491">
    <property type="term" value="F:oxidoreductase activity"/>
    <property type="evidence" value="ECO:0007669"/>
    <property type="project" value="UniProtKB-KW"/>
</dbReference>
<dbReference type="SUPFAM" id="SSF51197">
    <property type="entry name" value="Clavaminate synthase-like"/>
    <property type="match status" value="1"/>
</dbReference>
<evidence type="ECO:0000256" key="1">
    <source>
        <dbReference type="ARBA" id="ARBA00023002"/>
    </source>
</evidence>
<dbReference type="EMBL" id="JARYMX010000001">
    <property type="protein sequence ID" value="KAJ9568452.1"/>
    <property type="molecule type" value="Genomic_DNA"/>
</dbReference>
<comment type="caution">
    <text evidence="3">The sequence shown here is derived from an EMBL/GenBank/DDBJ whole genome shotgun (WGS) entry which is preliminary data.</text>
</comment>
<evidence type="ECO:0000259" key="2">
    <source>
        <dbReference type="Pfam" id="PF02668"/>
    </source>
</evidence>
<accession>A0AA38UDF6</accession>
<keyword evidence="1" id="KW-0560">Oxidoreductase</keyword>
<organism evidence="3 4">
    <name type="scientific">Centaurea solstitialis</name>
    <name type="common">yellow star-thistle</name>
    <dbReference type="NCBI Taxonomy" id="347529"/>
    <lineage>
        <taxon>Eukaryota</taxon>
        <taxon>Viridiplantae</taxon>
        <taxon>Streptophyta</taxon>
        <taxon>Embryophyta</taxon>
        <taxon>Tracheophyta</taxon>
        <taxon>Spermatophyta</taxon>
        <taxon>Magnoliopsida</taxon>
        <taxon>eudicotyledons</taxon>
        <taxon>Gunneridae</taxon>
        <taxon>Pentapetalae</taxon>
        <taxon>asterids</taxon>
        <taxon>campanulids</taxon>
        <taxon>Asterales</taxon>
        <taxon>Asteraceae</taxon>
        <taxon>Carduoideae</taxon>
        <taxon>Cardueae</taxon>
        <taxon>Centaureinae</taxon>
        <taxon>Centaurea</taxon>
    </lineage>
</organism>
<proteinExistence type="predicted"/>
<dbReference type="AlphaFoldDB" id="A0AA38UDF6"/>
<dbReference type="InterPro" id="IPR042098">
    <property type="entry name" value="TauD-like_sf"/>
</dbReference>
<dbReference type="Gene3D" id="3.60.130.10">
    <property type="entry name" value="Clavaminate synthase-like"/>
    <property type="match status" value="1"/>
</dbReference>
<protein>
    <recommendedName>
        <fullName evidence="2">TauD/TfdA-like domain-containing protein</fullName>
    </recommendedName>
</protein>
<evidence type="ECO:0000313" key="4">
    <source>
        <dbReference type="Proteomes" id="UP001172457"/>
    </source>
</evidence>
<reference evidence="3" key="1">
    <citation type="submission" date="2023-03" db="EMBL/GenBank/DDBJ databases">
        <title>Chromosome-scale reference genome and RAD-based genetic map of yellow starthistle (Centaurea solstitialis) reveal putative structural variation and QTLs associated with invader traits.</title>
        <authorList>
            <person name="Reatini B."/>
            <person name="Cang F.A."/>
            <person name="Jiang Q."/>
            <person name="Mckibben M.T.W."/>
            <person name="Barker M.S."/>
            <person name="Rieseberg L.H."/>
            <person name="Dlugosch K.M."/>
        </authorList>
    </citation>
    <scope>NUCLEOTIDE SEQUENCE</scope>
    <source>
        <strain evidence="3">CAN-66</strain>
        <tissue evidence="3">Leaf</tissue>
    </source>
</reference>
<sequence>MGQPPIDMKKNFFQQIKLPQQKSLINGVVFPIVLSPNHHSAHLIHFIEAIKSHKEWLDDLLKNTGAILFRGFPVNSPSDFNDVIEATGFPGMEDIGGGAPREQVFGRVYTANESPPDQHIAFHHELANVDNFPSKVVLFCEVEPKEGGETPIVLSHIVYERMKETHPTFVALLEEHGLLYTRFISGDDDPTLPGGRGWRSTFFTNDKIIAEQRAEKVGMKLEWIDDDLDLVKITIGPKLAFRVDNARQSKTWFNSMVVNHTHAGSRPCKRDNTIIQFEPVTFGNGASLPDNVVYDCIKILEEECVAIPWKKGDILLLDNLAVMHGRRSIVNSEAHTRRILASICK</sequence>
<dbReference type="InterPro" id="IPR003819">
    <property type="entry name" value="TauD/TfdA-like"/>
</dbReference>